<dbReference type="EMBL" id="CAKKLH010000223">
    <property type="protein sequence ID" value="CAH0106394.1"/>
    <property type="molecule type" value="Genomic_DNA"/>
</dbReference>
<evidence type="ECO:0000313" key="1">
    <source>
        <dbReference type="EMBL" id="CAH0106394.1"/>
    </source>
</evidence>
<protein>
    <submittedName>
        <fullName evidence="1">Uncharacterized protein</fullName>
    </submittedName>
</protein>
<dbReference type="AlphaFoldDB" id="A0A8J2RNB8"/>
<dbReference type="Proteomes" id="UP000789390">
    <property type="component" value="Unassembled WGS sequence"/>
</dbReference>
<keyword evidence="2" id="KW-1185">Reference proteome</keyword>
<reference evidence="1" key="1">
    <citation type="submission" date="2021-11" db="EMBL/GenBank/DDBJ databases">
        <authorList>
            <person name="Schell T."/>
        </authorList>
    </citation>
    <scope>NUCLEOTIDE SEQUENCE</scope>
    <source>
        <strain evidence="1">M5</strain>
    </source>
</reference>
<gene>
    <name evidence="1" type="ORF">DGAL_LOCUS9549</name>
</gene>
<comment type="caution">
    <text evidence="1">The sequence shown here is derived from an EMBL/GenBank/DDBJ whole genome shotgun (WGS) entry which is preliminary data.</text>
</comment>
<organism evidence="1 2">
    <name type="scientific">Daphnia galeata</name>
    <dbReference type="NCBI Taxonomy" id="27404"/>
    <lineage>
        <taxon>Eukaryota</taxon>
        <taxon>Metazoa</taxon>
        <taxon>Ecdysozoa</taxon>
        <taxon>Arthropoda</taxon>
        <taxon>Crustacea</taxon>
        <taxon>Branchiopoda</taxon>
        <taxon>Diplostraca</taxon>
        <taxon>Cladocera</taxon>
        <taxon>Anomopoda</taxon>
        <taxon>Daphniidae</taxon>
        <taxon>Daphnia</taxon>
    </lineage>
</organism>
<name>A0A8J2RNB8_9CRUS</name>
<sequence length="170" mass="19636">MAVNDRRTRIDTTLKTFVITLITLCLFHLTSSYPTDPYSEPSIVTYPTANSSLEHFTTSDSRDAATDSSCASTDPNYKDYGLCWDELTDQLQISSHLSIKNLVRFFKANMFNSFKDRPNYYKEICAQVQRFNNERVFCISRSASYWTKWADKLTQTIQKNVDDAFSDIEN</sequence>
<accession>A0A8J2RNB8</accession>
<proteinExistence type="predicted"/>
<evidence type="ECO:0000313" key="2">
    <source>
        <dbReference type="Proteomes" id="UP000789390"/>
    </source>
</evidence>